<dbReference type="InterPro" id="IPR036388">
    <property type="entry name" value="WH-like_DNA-bd_sf"/>
</dbReference>
<dbReference type="Pfam" id="PF13392">
    <property type="entry name" value="HNH_3"/>
    <property type="match status" value="1"/>
</dbReference>
<dbReference type="InterPro" id="IPR003615">
    <property type="entry name" value="HNH_nuc"/>
</dbReference>
<organism evidence="3">
    <name type="scientific">Barrevirus sp</name>
    <dbReference type="NCBI Taxonomy" id="2487763"/>
    <lineage>
        <taxon>Viruses</taxon>
        <taxon>Varidnaviria</taxon>
        <taxon>Bamfordvirae</taxon>
        <taxon>Nucleocytoviricota</taxon>
        <taxon>Megaviricetes</taxon>
        <taxon>Imitervirales</taxon>
        <taxon>Mimiviridae</taxon>
        <taxon>Klosneuvirinae</taxon>
    </lineage>
</organism>
<dbReference type="InterPro" id="IPR044925">
    <property type="entry name" value="His-Me_finger_sf"/>
</dbReference>
<dbReference type="SMART" id="SM00497">
    <property type="entry name" value="IENR1"/>
    <property type="match status" value="5"/>
</dbReference>
<feature type="domain" description="NUMOD4" evidence="1">
    <location>
        <begin position="417"/>
        <end position="451"/>
    </location>
</feature>
<name>A0A3G4ZTL3_9VIRU</name>
<dbReference type="GO" id="GO:0016788">
    <property type="term" value="F:hydrolase activity, acting on ester bonds"/>
    <property type="evidence" value="ECO:0007669"/>
    <property type="project" value="InterPro"/>
</dbReference>
<keyword evidence="3" id="KW-0540">Nuclease</keyword>
<proteinExistence type="predicted"/>
<dbReference type="EMBL" id="MK072002">
    <property type="protein sequence ID" value="AYV76943.1"/>
    <property type="molecule type" value="Genomic_DNA"/>
</dbReference>
<evidence type="ECO:0000259" key="1">
    <source>
        <dbReference type="Pfam" id="PF07463"/>
    </source>
</evidence>
<dbReference type="Pfam" id="PF07463">
    <property type="entry name" value="NUMOD4"/>
    <property type="match status" value="1"/>
</dbReference>
<feature type="domain" description="HNH nuclease" evidence="2">
    <location>
        <begin position="299"/>
        <end position="325"/>
    </location>
</feature>
<dbReference type="Gene3D" id="3.90.75.20">
    <property type="match status" value="2"/>
</dbReference>
<dbReference type="SUPFAM" id="SSF54060">
    <property type="entry name" value="His-Me finger endonucleases"/>
    <property type="match status" value="2"/>
</dbReference>
<gene>
    <name evidence="3" type="ORF">Barrevirus5_2</name>
</gene>
<evidence type="ECO:0000313" key="3">
    <source>
        <dbReference type="EMBL" id="AYV76943.1"/>
    </source>
</evidence>
<dbReference type="InterPro" id="IPR010902">
    <property type="entry name" value="NUMOD4"/>
</dbReference>
<dbReference type="Gene3D" id="1.10.10.10">
    <property type="entry name" value="Winged helix-like DNA-binding domain superfamily/Winged helix DNA-binding domain"/>
    <property type="match status" value="3"/>
</dbReference>
<accession>A0A3G4ZTL3</accession>
<keyword evidence="3" id="KW-0378">Hydrolase</keyword>
<evidence type="ECO:0000259" key="2">
    <source>
        <dbReference type="Pfam" id="PF13392"/>
    </source>
</evidence>
<reference evidence="3" key="1">
    <citation type="submission" date="2018-10" db="EMBL/GenBank/DDBJ databases">
        <title>Hidden diversity of soil giant viruses.</title>
        <authorList>
            <person name="Schulz F."/>
            <person name="Alteio L."/>
            <person name="Goudeau D."/>
            <person name="Ryan E.M."/>
            <person name="Malmstrom R.R."/>
            <person name="Blanchard J."/>
            <person name="Woyke T."/>
        </authorList>
    </citation>
    <scope>NUCLEOTIDE SEQUENCE</scope>
    <source>
        <strain evidence="3">BAV1</strain>
    </source>
</reference>
<dbReference type="InterPro" id="IPR003647">
    <property type="entry name" value="Intron_nuc_1_rpt"/>
</dbReference>
<dbReference type="GO" id="GO:0004519">
    <property type="term" value="F:endonuclease activity"/>
    <property type="evidence" value="ECO:0007669"/>
    <property type="project" value="UniProtKB-KW"/>
</dbReference>
<protein>
    <submittedName>
        <fullName evidence="3">HNH endonuclease</fullName>
    </submittedName>
</protein>
<keyword evidence="3" id="KW-0255">Endonuclease</keyword>
<sequence>MSGENVPRKIYQYNGNYKIIRSWNSVKEILGSNSTYISAVIHKCLKGLATFAYQYIWSYDKNLVKPIIVVIDEKIVYQFTLEGDFVKKWASLKEIINSNKKYKKLHIDNNLNGHAKTAYGSIWSYNENITKPIIKVEVAKLVKQPRKIYQYDANYVIIKCWDSMVQILAANKSYTRSRLDHNLYGNNKSAYSYIWSYDANLKKPIKNFVIDDKYILDKDNYIIPNDGKEYWKYVFDYGKRYLISNFGKIYSCISDVLMSFAKEDYLRLKLTNANSKETMCCLHILVAKHFVLNPKKLPEVNHIDKNKYNANYKNLEWMTASENSQAYHDTKVQFEILQYNSDGVLIKEWKSVKEIIAANPTYTVIRILKNINGYLQHAYNFIWKYKNKPKKKTFEVIIDKNKPETWKNLGKIDDIDFSGYDISSYGRVRNIKRKIILSPSIVTGYYQISLTDTLGNAYMRRGHILVATRFCKGKTDIKNEVNHLDKNRLNNHYTNLEWNSHQGNIIHSVGRKVNQINIKTGKIIKTFDTAIAAAKEMNPNLKSASGIINVCKGRQNTSYGYKWQYA</sequence>